<dbReference type="EMBL" id="NFHB01000005">
    <property type="protein sequence ID" value="OUN03063.1"/>
    <property type="molecule type" value="Genomic_DNA"/>
</dbReference>
<dbReference type="SMART" id="SM00342">
    <property type="entry name" value="HTH_ARAC"/>
    <property type="match status" value="1"/>
</dbReference>
<evidence type="ECO:0000313" key="13">
    <source>
        <dbReference type="Proteomes" id="UP000195772"/>
    </source>
</evidence>
<dbReference type="Gene3D" id="1.10.10.60">
    <property type="entry name" value="Homeodomain-like"/>
    <property type="match status" value="2"/>
</dbReference>
<dbReference type="Pfam" id="PF07495">
    <property type="entry name" value="Y_Y_Y"/>
    <property type="match status" value="1"/>
</dbReference>
<dbReference type="InterPro" id="IPR018060">
    <property type="entry name" value="HTH_AraC"/>
</dbReference>
<evidence type="ECO:0000256" key="5">
    <source>
        <dbReference type="ARBA" id="ARBA00023163"/>
    </source>
</evidence>
<evidence type="ECO:0000256" key="6">
    <source>
        <dbReference type="PROSITE-ProRule" id="PRU00169"/>
    </source>
</evidence>
<feature type="domain" description="Histidine kinase" evidence="10">
    <location>
        <begin position="840"/>
        <end position="1061"/>
    </location>
</feature>
<evidence type="ECO:0000256" key="8">
    <source>
        <dbReference type="SAM" id="SignalP"/>
    </source>
</evidence>
<dbReference type="InterPro" id="IPR003661">
    <property type="entry name" value="HisK_dim/P_dom"/>
</dbReference>
<dbReference type="eggNOG" id="COG3706">
    <property type="taxonomic scope" value="Bacteria"/>
</dbReference>
<dbReference type="PROSITE" id="PS01124">
    <property type="entry name" value="HTH_ARAC_FAMILY_2"/>
    <property type="match status" value="1"/>
</dbReference>
<dbReference type="SUPFAM" id="SSF101898">
    <property type="entry name" value="NHL repeat"/>
    <property type="match status" value="1"/>
</dbReference>
<dbReference type="InterPro" id="IPR001789">
    <property type="entry name" value="Sig_transdc_resp-reg_receiver"/>
</dbReference>
<dbReference type="InterPro" id="IPR009057">
    <property type="entry name" value="Homeodomain-like_sf"/>
</dbReference>
<dbReference type="GO" id="GO:0043565">
    <property type="term" value="F:sequence-specific DNA binding"/>
    <property type="evidence" value="ECO:0007669"/>
    <property type="project" value="InterPro"/>
</dbReference>
<dbReference type="InterPro" id="IPR011006">
    <property type="entry name" value="CheY-like_superfamily"/>
</dbReference>
<dbReference type="RefSeq" id="WP_087402337.1">
    <property type="nucleotide sequence ID" value="NZ_NFHB01000005.1"/>
</dbReference>
<dbReference type="Gene3D" id="2.130.10.10">
    <property type="entry name" value="YVTN repeat-like/Quinoprotein amine dehydrogenase"/>
    <property type="match status" value="2"/>
</dbReference>
<dbReference type="CDD" id="cd00082">
    <property type="entry name" value="HisKA"/>
    <property type="match status" value="1"/>
</dbReference>
<dbReference type="SMART" id="SM00387">
    <property type="entry name" value="HATPase_c"/>
    <property type="match status" value="1"/>
</dbReference>
<dbReference type="Proteomes" id="UP000195772">
    <property type="component" value="Unassembled WGS sequence"/>
</dbReference>
<protein>
    <recommendedName>
        <fullName evidence="2">histidine kinase</fullName>
        <ecNumber evidence="2">2.7.13.3</ecNumber>
    </recommendedName>
</protein>
<organism evidence="12 13">
    <name type="scientific">Alistipes onderdonkii</name>
    <dbReference type="NCBI Taxonomy" id="328813"/>
    <lineage>
        <taxon>Bacteria</taxon>
        <taxon>Pseudomonadati</taxon>
        <taxon>Bacteroidota</taxon>
        <taxon>Bacteroidia</taxon>
        <taxon>Bacteroidales</taxon>
        <taxon>Rikenellaceae</taxon>
        <taxon>Alistipes</taxon>
    </lineage>
</organism>
<dbReference type="PRINTS" id="PR00344">
    <property type="entry name" value="BCTRLSENSOR"/>
</dbReference>
<dbReference type="EC" id="2.7.13.3" evidence="2"/>
<dbReference type="SUPFAM" id="SSF52172">
    <property type="entry name" value="CheY-like"/>
    <property type="match status" value="1"/>
</dbReference>
<proteinExistence type="predicted"/>
<dbReference type="PANTHER" id="PTHR43547:SF2">
    <property type="entry name" value="HYBRID SIGNAL TRANSDUCTION HISTIDINE KINASE C"/>
    <property type="match status" value="1"/>
</dbReference>
<dbReference type="InterPro" id="IPR013783">
    <property type="entry name" value="Ig-like_fold"/>
</dbReference>
<dbReference type="Pfam" id="PF00512">
    <property type="entry name" value="HisKA"/>
    <property type="match status" value="1"/>
</dbReference>
<dbReference type="InterPro" id="IPR003594">
    <property type="entry name" value="HATPase_dom"/>
</dbReference>
<dbReference type="SUPFAM" id="SSF55874">
    <property type="entry name" value="ATPase domain of HSP90 chaperone/DNA topoisomerase II/histidine kinase"/>
    <property type="match status" value="1"/>
</dbReference>
<keyword evidence="7" id="KW-0472">Membrane</keyword>
<dbReference type="InterPro" id="IPR004358">
    <property type="entry name" value="Sig_transdc_His_kin-like_C"/>
</dbReference>
<dbReference type="Pfam" id="PF02518">
    <property type="entry name" value="HATPase_c"/>
    <property type="match status" value="1"/>
</dbReference>
<dbReference type="Gene3D" id="3.40.50.2300">
    <property type="match status" value="1"/>
</dbReference>
<name>A0A1Y3QTU5_9BACT</name>
<dbReference type="SMART" id="SM00388">
    <property type="entry name" value="HisKA"/>
    <property type="match status" value="1"/>
</dbReference>
<dbReference type="Gene3D" id="3.30.565.10">
    <property type="entry name" value="Histidine kinase-like ATPase, C-terminal domain"/>
    <property type="match status" value="1"/>
</dbReference>
<dbReference type="Pfam" id="PF07494">
    <property type="entry name" value="Reg_prop"/>
    <property type="match status" value="1"/>
</dbReference>
<evidence type="ECO:0000256" key="2">
    <source>
        <dbReference type="ARBA" id="ARBA00012438"/>
    </source>
</evidence>
<accession>A0A1Y3QTU5</accession>
<dbReference type="SUPFAM" id="SSF47384">
    <property type="entry name" value="Homodimeric domain of signal transducing histidine kinase"/>
    <property type="match status" value="1"/>
</dbReference>
<dbReference type="SUPFAM" id="SSF46689">
    <property type="entry name" value="Homeodomain-like"/>
    <property type="match status" value="2"/>
</dbReference>
<dbReference type="Gene3D" id="1.10.287.130">
    <property type="match status" value="1"/>
</dbReference>
<dbReference type="Gene3D" id="2.60.40.10">
    <property type="entry name" value="Immunoglobulins"/>
    <property type="match status" value="1"/>
</dbReference>
<evidence type="ECO:0000256" key="3">
    <source>
        <dbReference type="ARBA" id="ARBA00022553"/>
    </source>
</evidence>
<dbReference type="Pfam" id="PF00072">
    <property type="entry name" value="Response_reg"/>
    <property type="match status" value="1"/>
</dbReference>
<comment type="catalytic activity">
    <reaction evidence="1">
        <text>ATP + protein L-histidine = ADP + protein N-phospho-L-histidine.</text>
        <dbReference type="EC" id="2.7.13.3"/>
    </reaction>
</comment>
<dbReference type="GO" id="GO:0000155">
    <property type="term" value="F:phosphorelay sensor kinase activity"/>
    <property type="evidence" value="ECO:0007669"/>
    <property type="project" value="InterPro"/>
</dbReference>
<keyword evidence="8" id="KW-0732">Signal</keyword>
<evidence type="ECO:0000259" key="11">
    <source>
        <dbReference type="PROSITE" id="PS50110"/>
    </source>
</evidence>
<feature type="modified residue" description="4-aspartylphosphate" evidence="6">
    <location>
        <position position="1140"/>
    </location>
</feature>
<comment type="caution">
    <text evidence="12">The sequence shown here is derived from an EMBL/GenBank/DDBJ whole genome shotgun (WGS) entry which is preliminary data.</text>
</comment>
<dbReference type="PROSITE" id="PS50110">
    <property type="entry name" value="RESPONSE_REGULATORY"/>
    <property type="match status" value="1"/>
</dbReference>
<evidence type="ECO:0000259" key="10">
    <source>
        <dbReference type="PROSITE" id="PS50109"/>
    </source>
</evidence>
<reference evidence="13" key="1">
    <citation type="submission" date="2017-04" db="EMBL/GenBank/DDBJ databases">
        <title>Function of individual gut microbiota members based on whole genome sequencing of pure cultures obtained from chicken caecum.</title>
        <authorList>
            <person name="Medvecky M."/>
            <person name="Cejkova D."/>
            <person name="Polansky O."/>
            <person name="Karasova D."/>
            <person name="Kubasova T."/>
            <person name="Cizek A."/>
            <person name="Rychlik I."/>
        </authorList>
    </citation>
    <scope>NUCLEOTIDE SEQUENCE [LARGE SCALE GENOMIC DNA]</scope>
    <source>
        <strain evidence="13">An90</strain>
    </source>
</reference>
<sequence>MLFRFPHSSWLPACRRLLLLLPALALAAGLSARSLVKADVQLANNAVLAMYQDEDANMWIGTYDGLHLYNGKNTFVFRMELDNEFSLCSNIVLEIAPAEKGYLWVATSLGINKFSLRERRVVESYMQYVDVENIASDSEGNTVLFSGEDFITCYRPGRAFFEDVYIPGVRAAEIVTVWSEAPRVFCTLGRDGELVRYRLNDGEGKSLVRVSGRQLSARPVRKAFFNGGRLHFVDTSGGLWRYTYKDESLVLLSDLSQLGETGFTVSTVCSFGDEVYVGFLAGALGRVPEKGGRCELIASDYRVFCLWADCNQDILWVGTDGYGVHMYCDKEELFTTLLMEDMPQKVLKPVRAIHTDDRGNLWIGTKGDGVIRIRDYESYAGGNIPVDHLTRFDRGKGLTSNEVFSFCSSPARNVIWLGTSGPGLTYYSYGDDRMRTLPLQPGMPEIRGVHQMCEVNDSTLYLACDTDALVELTIGKGDRPVVTAMRRYRFRLERRDCNEFYALIRESDSTLLLGMRGGYGLIRFDMRTKKYVFVDMHRLQSRALGDLLCLCKSRESGLYCGASSGLILLTPEGDIRQFNRRNGIVNDMIHGVLEDAHGCIWLSTNKGLAQYSPGHDFFHNYSSSDLRVIEFCDDAYWKCPYTDRLFFGGVNGVVWIDPAAEPPSNYKPRLRFMDLELPDGTLVPLSDYTGDGHDPLPVRIAPRTTGFAVSFVAVDYLNGDNYEYSYMLEGYSDEWVELQKNNRVAFMNIPAGSYLLHVRYKSNVMDRATQVYTLPLTVLPPWYRTTAALVCYILLAVGLVWLFAALLRRHYRRQQQRVVARLEEEQREKLYEARLNFFVNISHELCTPLTLINGMNERIAQLSAENPQLHKYTDVMHENVKGLNDLIQEILDFRKIEEEGFGRVHIHSVDIAAMLCVQVRSFADAAERNGIELLLEVPPELTWNTDAAFLKKVVFNLMSNAMKYTPQRGCIRISAAAAGNGLELKVRNTGRGIAPEQLIHVFDRYRILDSMDRNMYTDSTSRNGLGLFICRGLVQALGGEISVDSEVGRYAEFTVRLPYREVTDGDVGAEAVQKSAGIAPTLPRAGGGEKPLVLVVDDNKDIVWLIESALSGQFRVSTCHDVAEALARLGEMTPDLIITDIVMAGASGLELVNAVRSDKYLRGIPVIVVSAKITESEQVEGLVSGADAYLTKPFSVPVLCATVERLIASRRMLKDYYNTPESVYTVVEGQKMHQTDKLFMDTVVDTIQEHIESENLRMELIAERLGLTARNFYRKFKKISGRTPSEFIKEYRFEYAARLLTTTHLTIQEIMYRVGISNKSYFYREFQKKYGLKPKEYRTKQ</sequence>
<keyword evidence="3 6" id="KW-0597">Phosphoprotein</keyword>
<evidence type="ECO:0000313" key="12">
    <source>
        <dbReference type="EMBL" id="OUN03063.1"/>
    </source>
</evidence>
<dbReference type="GO" id="GO:0003700">
    <property type="term" value="F:DNA-binding transcription factor activity"/>
    <property type="evidence" value="ECO:0007669"/>
    <property type="project" value="InterPro"/>
</dbReference>
<keyword evidence="7" id="KW-1133">Transmembrane helix</keyword>
<dbReference type="InterPro" id="IPR036097">
    <property type="entry name" value="HisK_dim/P_sf"/>
</dbReference>
<evidence type="ECO:0000256" key="7">
    <source>
        <dbReference type="SAM" id="Phobius"/>
    </source>
</evidence>
<feature type="transmembrane region" description="Helical" evidence="7">
    <location>
        <begin position="782"/>
        <end position="807"/>
    </location>
</feature>
<dbReference type="SMART" id="SM00448">
    <property type="entry name" value="REC"/>
    <property type="match status" value="1"/>
</dbReference>
<keyword evidence="7" id="KW-0812">Transmembrane</keyword>
<dbReference type="InterPro" id="IPR011110">
    <property type="entry name" value="Reg_prop"/>
</dbReference>
<dbReference type="InterPro" id="IPR015943">
    <property type="entry name" value="WD40/YVTN_repeat-like_dom_sf"/>
</dbReference>
<dbReference type="InterPro" id="IPR005467">
    <property type="entry name" value="His_kinase_dom"/>
</dbReference>
<dbReference type="OrthoDB" id="1000129at2"/>
<keyword evidence="4" id="KW-0805">Transcription regulation</keyword>
<evidence type="ECO:0000259" key="9">
    <source>
        <dbReference type="PROSITE" id="PS01124"/>
    </source>
</evidence>
<feature type="domain" description="Response regulatory" evidence="11">
    <location>
        <begin position="1092"/>
        <end position="1207"/>
    </location>
</feature>
<keyword evidence="5" id="KW-0804">Transcription</keyword>
<dbReference type="Pfam" id="PF12833">
    <property type="entry name" value="HTH_18"/>
    <property type="match status" value="1"/>
</dbReference>
<dbReference type="CDD" id="cd17574">
    <property type="entry name" value="REC_OmpR"/>
    <property type="match status" value="1"/>
</dbReference>
<gene>
    <name evidence="12" type="ORF">B5G41_08415</name>
</gene>
<feature type="domain" description="HTH araC/xylS-type" evidence="9">
    <location>
        <begin position="1241"/>
        <end position="1340"/>
    </location>
</feature>
<dbReference type="SUPFAM" id="SSF63829">
    <property type="entry name" value="Calcium-dependent phosphotriesterase"/>
    <property type="match status" value="2"/>
</dbReference>
<dbReference type="InterPro" id="IPR036890">
    <property type="entry name" value="HATPase_C_sf"/>
</dbReference>
<dbReference type="PROSITE" id="PS50109">
    <property type="entry name" value="HIS_KIN"/>
    <property type="match status" value="1"/>
</dbReference>
<dbReference type="eggNOG" id="COG3292">
    <property type="taxonomic scope" value="Bacteria"/>
</dbReference>
<feature type="signal peptide" evidence="8">
    <location>
        <begin position="1"/>
        <end position="27"/>
    </location>
</feature>
<dbReference type="InterPro" id="IPR011123">
    <property type="entry name" value="Y_Y_Y"/>
</dbReference>
<evidence type="ECO:0000256" key="1">
    <source>
        <dbReference type="ARBA" id="ARBA00000085"/>
    </source>
</evidence>
<dbReference type="PANTHER" id="PTHR43547">
    <property type="entry name" value="TWO-COMPONENT HISTIDINE KINASE"/>
    <property type="match status" value="1"/>
</dbReference>
<evidence type="ECO:0000256" key="4">
    <source>
        <dbReference type="ARBA" id="ARBA00023015"/>
    </source>
</evidence>
<feature type="chain" id="PRO_5011008759" description="histidine kinase" evidence="8">
    <location>
        <begin position="28"/>
        <end position="1341"/>
    </location>
</feature>
<dbReference type="eggNOG" id="COG2205">
    <property type="taxonomic scope" value="Bacteria"/>
</dbReference>